<dbReference type="EMBL" id="JAJNCO010000020">
    <property type="protein sequence ID" value="MCD2114401.1"/>
    <property type="molecule type" value="Genomic_DNA"/>
</dbReference>
<dbReference type="AlphaFoldDB" id="A0AAW4XNB5"/>
<organism evidence="1 2">
    <name type="scientific">Rhodococcus rhodochrous</name>
    <dbReference type="NCBI Taxonomy" id="1829"/>
    <lineage>
        <taxon>Bacteria</taxon>
        <taxon>Bacillati</taxon>
        <taxon>Actinomycetota</taxon>
        <taxon>Actinomycetes</taxon>
        <taxon>Mycobacteriales</taxon>
        <taxon>Nocardiaceae</taxon>
        <taxon>Rhodococcus</taxon>
    </lineage>
</organism>
<evidence type="ECO:0000313" key="2">
    <source>
        <dbReference type="Proteomes" id="UP001198630"/>
    </source>
</evidence>
<comment type="caution">
    <text evidence="1">The sequence shown here is derived from an EMBL/GenBank/DDBJ whole genome shotgun (WGS) entry which is preliminary data.</text>
</comment>
<dbReference type="Proteomes" id="UP001198630">
    <property type="component" value="Unassembled WGS sequence"/>
</dbReference>
<reference evidence="1" key="1">
    <citation type="submission" date="2021-11" db="EMBL/GenBank/DDBJ databases">
        <title>Development of a sustainable strategy for remediation of hydrocarbon-contaminated territories based on the waste exchange concept.</title>
        <authorList>
            <person name="Elkin A."/>
        </authorList>
    </citation>
    <scope>NUCLEOTIDE SEQUENCE</scope>
    <source>
        <strain evidence="1">IEGM 757</strain>
    </source>
</reference>
<sequence length="128" mass="13643">MLIVDSFLIGVFCARTTQRINLFGSEPFSVPQTDGQRVSVVWVGRGLDRGTQVVLAARSGVVQRQGLRVVGFGGGEAALHPRVRRMLGQPSAGRLDARSGLIEAGAHVRGAARAGLGFTHSRPPDRSR</sequence>
<proteinExistence type="predicted"/>
<name>A0AAW4XNB5_RHORH</name>
<evidence type="ECO:0000313" key="1">
    <source>
        <dbReference type="EMBL" id="MCD2114401.1"/>
    </source>
</evidence>
<accession>A0AAW4XNB5</accession>
<gene>
    <name evidence="1" type="ORF">LQ384_25150</name>
</gene>
<dbReference type="RefSeq" id="WP_230792450.1">
    <property type="nucleotide sequence ID" value="NZ_JAJNCO010000020.1"/>
</dbReference>
<protein>
    <submittedName>
        <fullName evidence="1">Uncharacterized protein</fullName>
    </submittedName>
</protein>